<comment type="caution">
    <text evidence="1">The sequence shown here is derived from an EMBL/GenBank/DDBJ whole genome shotgun (WGS) entry which is preliminary data.</text>
</comment>
<reference evidence="1" key="1">
    <citation type="submission" date="2019-10" db="EMBL/GenBank/DDBJ databases">
        <title>Draft genome sequece of Microseira wollei NIES-4236.</title>
        <authorList>
            <person name="Yamaguchi H."/>
            <person name="Suzuki S."/>
            <person name="Kawachi M."/>
        </authorList>
    </citation>
    <scope>NUCLEOTIDE SEQUENCE</scope>
    <source>
        <strain evidence="1">NIES-4236</strain>
    </source>
</reference>
<protein>
    <submittedName>
        <fullName evidence="1">Uncharacterized protein</fullName>
    </submittedName>
</protein>
<dbReference type="RefSeq" id="WP_226573699.1">
    <property type="nucleotide sequence ID" value="NZ_BLAY01000003.1"/>
</dbReference>
<proteinExistence type="predicted"/>
<dbReference type="Proteomes" id="UP001050975">
    <property type="component" value="Unassembled WGS sequence"/>
</dbReference>
<evidence type="ECO:0000313" key="1">
    <source>
        <dbReference type="EMBL" id="GET35651.1"/>
    </source>
</evidence>
<sequence>MVRTYKYVGADDIQLKVAGFPVGTRIKSVRDLETWLAQTKQKSNNWGIIAATFVIDEEGYLRIADRHSEDERQNYVN</sequence>
<keyword evidence="2" id="KW-1185">Reference proteome</keyword>
<accession>A0AAV3X4X2</accession>
<dbReference type="AlphaFoldDB" id="A0AAV3X4X2"/>
<evidence type="ECO:0000313" key="2">
    <source>
        <dbReference type="Proteomes" id="UP001050975"/>
    </source>
</evidence>
<dbReference type="EMBL" id="BLAY01000003">
    <property type="protein sequence ID" value="GET35651.1"/>
    <property type="molecule type" value="Genomic_DNA"/>
</dbReference>
<name>A0AAV3X4X2_9CYAN</name>
<organism evidence="1 2">
    <name type="scientific">Microseira wollei NIES-4236</name>
    <dbReference type="NCBI Taxonomy" id="2530354"/>
    <lineage>
        <taxon>Bacteria</taxon>
        <taxon>Bacillati</taxon>
        <taxon>Cyanobacteriota</taxon>
        <taxon>Cyanophyceae</taxon>
        <taxon>Oscillatoriophycideae</taxon>
        <taxon>Aerosakkonematales</taxon>
        <taxon>Aerosakkonemataceae</taxon>
        <taxon>Microseira</taxon>
    </lineage>
</organism>
<gene>
    <name evidence="1" type="ORF">MiSe_03930</name>
</gene>